<organism evidence="2 3">
    <name type="scientific">Abeliophyllum distichum</name>
    <dbReference type="NCBI Taxonomy" id="126358"/>
    <lineage>
        <taxon>Eukaryota</taxon>
        <taxon>Viridiplantae</taxon>
        <taxon>Streptophyta</taxon>
        <taxon>Embryophyta</taxon>
        <taxon>Tracheophyta</taxon>
        <taxon>Spermatophyta</taxon>
        <taxon>Magnoliopsida</taxon>
        <taxon>eudicotyledons</taxon>
        <taxon>Gunneridae</taxon>
        <taxon>Pentapetalae</taxon>
        <taxon>asterids</taxon>
        <taxon>lamiids</taxon>
        <taxon>Lamiales</taxon>
        <taxon>Oleaceae</taxon>
        <taxon>Forsythieae</taxon>
        <taxon>Abeliophyllum</taxon>
    </lineage>
</organism>
<dbReference type="InterPro" id="IPR007789">
    <property type="entry name" value="DUF688"/>
</dbReference>
<dbReference type="EMBL" id="JBFOLK010000013">
    <property type="protein sequence ID" value="KAL2466658.1"/>
    <property type="molecule type" value="Genomic_DNA"/>
</dbReference>
<protein>
    <submittedName>
        <fullName evidence="2">Uncharacterized protein</fullName>
    </submittedName>
</protein>
<keyword evidence="3" id="KW-1185">Reference proteome</keyword>
<evidence type="ECO:0000313" key="3">
    <source>
        <dbReference type="Proteomes" id="UP001604336"/>
    </source>
</evidence>
<name>A0ABD1PTH6_9LAMI</name>
<gene>
    <name evidence="2" type="ORF">Adt_42509</name>
</gene>
<feature type="compositionally biased region" description="Basic and acidic residues" evidence="1">
    <location>
        <begin position="76"/>
        <end position="87"/>
    </location>
</feature>
<proteinExistence type="predicted"/>
<dbReference type="Pfam" id="PF05097">
    <property type="entry name" value="DUF688"/>
    <property type="match status" value="1"/>
</dbReference>
<sequence length="584" mass="65708">MLLKNLMEEKQLNFDQPLLSVRRCSPTVASEKDNKRKTGSSLPRIPRLPPYKTEVKSGPVTNPGTVPFLWEQCPGRPKEEIKPHNENSNRPPIAPKLPPGKSSKVNQQDYNKVYTSVSFNKTQAGNVPRDFQSVASLDENVNKFVKCNETIEKETSLSGDSDEAYVDALDTFSSSESIFLNCSTSGLSGSDELDVKPFGTFSTNPFTRDFMMDRFLPAAKAMSSDTPQFAPKKQPIVQEKPRQIKKIVNQDKPSMKHGPSLVKHYLQFQDNDEEEESDDDHDQRGNLPAVCGLLPRFCIKRSFCLINPLTALSMRTRLPKASVNKLQGRSSAAGSFSERYKESRCNFSDQNSVGNQIISRTDFNSHSRQRENPEESSLCRQLQDHSTSISFNESTQVFHKGKGVINFSEETNNHGIDGFGSHKKGCKTFKDFLSEKDSSEESYSRIPDVEKTLYVDTIQKVKSRSREPCSSNIQGSEELPGSRNKEYEIITQMMDQSPSVDCSLKDSSISNSNKKGGMEVPKVVEPFQDLKQDSATTCKSAALNLCYFEDLLSRTPDAGVDIPQILRLIFRLQPFCWEIHWPFL</sequence>
<reference evidence="3" key="1">
    <citation type="submission" date="2024-07" db="EMBL/GenBank/DDBJ databases">
        <title>Two chromosome-level genome assemblies of Korean endemic species Abeliophyllum distichum and Forsythia ovata (Oleaceae).</title>
        <authorList>
            <person name="Jang H."/>
        </authorList>
    </citation>
    <scope>NUCLEOTIDE SEQUENCE [LARGE SCALE GENOMIC DNA]</scope>
</reference>
<dbReference type="PANTHER" id="PTHR33671:SF2">
    <property type="entry name" value="N-METHYLTRANSFERASE, PUTATIVE (DUF688)-RELATED"/>
    <property type="match status" value="1"/>
</dbReference>
<accession>A0ABD1PTH6</accession>
<feature type="region of interest" description="Disordered" evidence="1">
    <location>
        <begin position="24"/>
        <end position="106"/>
    </location>
</feature>
<dbReference type="Proteomes" id="UP001604336">
    <property type="component" value="Unassembled WGS sequence"/>
</dbReference>
<evidence type="ECO:0000313" key="2">
    <source>
        <dbReference type="EMBL" id="KAL2466658.1"/>
    </source>
</evidence>
<dbReference type="PANTHER" id="PTHR33671">
    <property type="entry name" value="N-METHYLTRANSFERASE, PUTATIVE (DUF688)-RELATED"/>
    <property type="match status" value="1"/>
</dbReference>
<dbReference type="AlphaFoldDB" id="A0ABD1PTH6"/>
<comment type="caution">
    <text evidence="2">The sequence shown here is derived from an EMBL/GenBank/DDBJ whole genome shotgun (WGS) entry which is preliminary data.</text>
</comment>
<evidence type="ECO:0000256" key="1">
    <source>
        <dbReference type="SAM" id="MobiDB-lite"/>
    </source>
</evidence>